<evidence type="ECO:0000256" key="3">
    <source>
        <dbReference type="ARBA" id="ARBA00048132"/>
    </source>
</evidence>
<dbReference type="OrthoDB" id="9786503at2"/>
<keyword evidence="1" id="KW-0285">Flavoprotein</keyword>
<dbReference type="InterPro" id="IPR050097">
    <property type="entry name" value="Ferredoxin-NADP_redctase_2"/>
</dbReference>
<gene>
    <name evidence="6" type="ORF">SAMN05421505_13734</name>
</gene>
<feature type="domain" description="FAD/NAD(P)-binding" evidence="5">
    <location>
        <begin position="14"/>
        <end position="306"/>
    </location>
</feature>
<organism evidence="6 7">
    <name type="scientific">Sinosporangium album</name>
    <dbReference type="NCBI Taxonomy" id="504805"/>
    <lineage>
        <taxon>Bacteria</taxon>
        <taxon>Bacillati</taxon>
        <taxon>Actinomycetota</taxon>
        <taxon>Actinomycetes</taxon>
        <taxon>Streptosporangiales</taxon>
        <taxon>Streptosporangiaceae</taxon>
        <taxon>Sinosporangium</taxon>
    </lineage>
</organism>
<evidence type="ECO:0000256" key="2">
    <source>
        <dbReference type="ARBA" id="ARBA00023002"/>
    </source>
</evidence>
<evidence type="ECO:0000313" key="6">
    <source>
        <dbReference type="EMBL" id="SDI18488.1"/>
    </source>
</evidence>
<feature type="region of interest" description="Disordered" evidence="4">
    <location>
        <begin position="322"/>
        <end position="348"/>
    </location>
</feature>
<dbReference type="PANTHER" id="PTHR48105">
    <property type="entry name" value="THIOREDOXIN REDUCTASE 1-RELATED-RELATED"/>
    <property type="match status" value="1"/>
</dbReference>
<evidence type="ECO:0000256" key="1">
    <source>
        <dbReference type="ARBA" id="ARBA00022630"/>
    </source>
</evidence>
<comment type="catalytic activity">
    <reaction evidence="3">
        <text>[thioredoxin]-dithiol + NADP(+) = [thioredoxin]-disulfide + NADPH + H(+)</text>
        <dbReference type="Rhea" id="RHEA:20345"/>
        <dbReference type="Rhea" id="RHEA-COMP:10698"/>
        <dbReference type="Rhea" id="RHEA-COMP:10700"/>
        <dbReference type="ChEBI" id="CHEBI:15378"/>
        <dbReference type="ChEBI" id="CHEBI:29950"/>
        <dbReference type="ChEBI" id="CHEBI:50058"/>
        <dbReference type="ChEBI" id="CHEBI:57783"/>
        <dbReference type="ChEBI" id="CHEBI:58349"/>
        <dbReference type="EC" id="1.8.1.9"/>
    </reaction>
</comment>
<dbReference type="Gene3D" id="3.50.50.60">
    <property type="entry name" value="FAD/NAD(P)-binding domain"/>
    <property type="match status" value="2"/>
</dbReference>
<evidence type="ECO:0000313" key="7">
    <source>
        <dbReference type="Proteomes" id="UP000198923"/>
    </source>
</evidence>
<evidence type="ECO:0000259" key="5">
    <source>
        <dbReference type="Pfam" id="PF07992"/>
    </source>
</evidence>
<evidence type="ECO:0000256" key="4">
    <source>
        <dbReference type="SAM" id="MobiDB-lite"/>
    </source>
</evidence>
<dbReference type="PRINTS" id="PR00469">
    <property type="entry name" value="PNDRDTASEII"/>
</dbReference>
<dbReference type="STRING" id="504805.SAMN05421505_13734"/>
<name>A0A1G8IHH8_9ACTN</name>
<dbReference type="Pfam" id="PF07992">
    <property type="entry name" value="Pyr_redox_2"/>
    <property type="match status" value="1"/>
</dbReference>
<keyword evidence="7" id="KW-1185">Reference proteome</keyword>
<feature type="compositionally biased region" description="Basic and acidic residues" evidence="4">
    <location>
        <begin position="322"/>
        <end position="334"/>
    </location>
</feature>
<reference evidence="6 7" key="1">
    <citation type="submission" date="2016-10" db="EMBL/GenBank/DDBJ databases">
        <authorList>
            <person name="de Groot N.N."/>
        </authorList>
    </citation>
    <scope>NUCLEOTIDE SEQUENCE [LARGE SCALE GENOMIC DNA]</scope>
    <source>
        <strain evidence="6 7">CPCC 201354</strain>
    </source>
</reference>
<proteinExistence type="predicted"/>
<dbReference type="GO" id="GO:0004791">
    <property type="term" value="F:thioredoxin-disulfide reductase (NADPH) activity"/>
    <property type="evidence" value="ECO:0007669"/>
    <property type="project" value="UniProtKB-EC"/>
</dbReference>
<dbReference type="EMBL" id="FNCN01000037">
    <property type="protein sequence ID" value="SDI18488.1"/>
    <property type="molecule type" value="Genomic_DNA"/>
</dbReference>
<dbReference type="RefSeq" id="WP_093174475.1">
    <property type="nucleotide sequence ID" value="NZ_FNCN01000037.1"/>
</dbReference>
<sequence>MRNRAAAEDGEQRYDVVVVGGGGAGLSGALALVRARRTVLVIDSGRPRNAPAGAVHAYLGREGTPPAELLAIGRDEVARYGGTFLNGSVAAVRRLGDQGFRVVLADKRAVRARRLLVATGLVDELPEVPGLAPRWGRDVLYCPYCHGWEVQDQPIGILSTDRRGVHQALLWRQWSRDITLFLHTGPEPTAEDYGKLAARGIAVVPGRVTALETAGGRLHAVRLHAVRPEAGNPVRCRVLVVAPRFAARADFLTSVGLKPAEHRVDGRLVGTYVASDGKGATAVPGVYAAGNVTNPNDQVMAAAVAGARAAAAVNTDLIDEETRRAVSADRDRVGAGRTPAPVAGKAAHGLRRPWWAAGGGPPVGTD</sequence>
<keyword evidence="2" id="KW-0560">Oxidoreductase</keyword>
<dbReference type="InterPro" id="IPR023753">
    <property type="entry name" value="FAD/NAD-binding_dom"/>
</dbReference>
<accession>A0A1G8IHH8</accession>
<dbReference type="PRINTS" id="PR00368">
    <property type="entry name" value="FADPNR"/>
</dbReference>
<dbReference type="Proteomes" id="UP000198923">
    <property type="component" value="Unassembled WGS sequence"/>
</dbReference>
<protein>
    <submittedName>
        <fullName evidence="6">Thioredoxin reductase (NADPH)</fullName>
    </submittedName>
</protein>
<dbReference type="AlphaFoldDB" id="A0A1G8IHH8"/>
<dbReference type="InterPro" id="IPR036188">
    <property type="entry name" value="FAD/NAD-bd_sf"/>
</dbReference>
<dbReference type="SUPFAM" id="SSF51905">
    <property type="entry name" value="FAD/NAD(P)-binding domain"/>
    <property type="match status" value="1"/>
</dbReference>